<dbReference type="PROSITE" id="PS50977">
    <property type="entry name" value="HTH_TETR_2"/>
    <property type="match status" value="1"/>
</dbReference>
<dbReference type="Pfam" id="PF00392">
    <property type="entry name" value="GntR"/>
    <property type="match status" value="1"/>
</dbReference>
<dbReference type="Gene3D" id="1.10.10.10">
    <property type="entry name" value="Winged helix-like DNA-binding domain superfamily/Winged helix DNA-binding domain"/>
    <property type="match status" value="1"/>
</dbReference>
<dbReference type="SUPFAM" id="SSF48498">
    <property type="entry name" value="Tetracyclin repressor-like, C-terminal domain"/>
    <property type="match status" value="1"/>
</dbReference>
<dbReference type="SUPFAM" id="SSF46689">
    <property type="entry name" value="Homeodomain-like"/>
    <property type="match status" value="1"/>
</dbReference>
<dbReference type="InterPro" id="IPR009057">
    <property type="entry name" value="Homeodomain-like_sf"/>
</dbReference>
<dbReference type="KEGG" id="ngv:CDO52_14490"/>
<evidence type="ECO:0000313" key="9">
    <source>
        <dbReference type="Proteomes" id="UP000215005"/>
    </source>
</evidence>
<evidence type="ECO:0000256" key="5">
    <source>
        <dbReference type="SAM" id="MobiDB-lite"/>
    </source>
</evidence>
<dbReference type="PANTHER" id="PTHR30055:SF151">
    <property type="entry name" value="TRANSCRIPTIONAL REGULATORY PROTEIN"/>
    <property type="match status" value="1"/>
</dbReference>
<evidence type="ECO:0000256" key="1">
    <source>
        <dbReference type="ARBA" id="ARBA00023015"/>
    </source>
</evidence>
<dbReference type="CDD" id="cd07377">
    <property type="entry name" value="WHTH_GntR"/>
    <property type="match status" value="1"/>
</dbReference>
<dbReference type="SUPFAM" id="SSF46785">
    <property type="entry name" value="Winged helix' DNA-binding domain"/>
    <property type="match status" value="1"/>
</dbReference>
<protein>
    <submittedName>
        <fullName evidence="8">GntR family transcriptional regulator</fullName>
    </submittedName>
</protein>
<dbReference type="PROSITE" id="PS50949">
    <property type="entry name" value="HTH_GNTR"/>
    <property type="match status" value="1"/>
</dbReference>
<sequence length="328" mass="36192">MTTAPEPPYQRIAAEIRRRIADGELAPGQRVPSTRRIAEEWGVALATAARALTSLRHDGTVETIPRVGTVVAPSAARTTPQASHRSRAADTPKRPAEEDRDSRQDRQLSRERIVDIAIEIADTEGLAALSMRDIAARLGVAAMTPYRYVGSKDDLILLMADAAFGEATYPPDAPAEWRPRLELCARTMWRLHRRHPWLAHLSPLTRPVVLPNLFAHSEQVLRALEGHPLSAVTRFNINVLLYSYVQGLAVHLEREARAEVATGVSAAEWTDAQTPALRAIVSSNEYPAFSRALTEFSELPEGYDLDLDTLFELGLGALLDGFARMIEP</sequence>
<dbReference type="InterPro" id="IPR001647">
    <property type="entry name" value="HTH_TetR"/>
</dbReference>
<keyword evidence="2 4" id="KW-0238">DNA-binding</keyword>
<dbReference type="EMBL" id="CP022753">
    <property type="protein sequence ID" value="ASU83831.1"/>
    <property type="molecule type" value="Genomic_DNA"/>
</dbReference>
<accession>A0A223S6T7</accession>
<dbReference type="Pfam" id="PF02909">
    <property type="entry name" value="TetR_C_1"/>
    <property type="match status" value="1"/>
</dbReference>
<dbReference type="SMART" id="SM00345">
    <property type="entry name" value="HTH_GNTR"/>
    <property type="match status" value="1"/>
</dbReference>
<evidence type="ECO:0000259" key="6">
    <source>
        <dbReference type="PROSITE" id="PS50949"/>
    </source>
</evidence>
<evidence type="ECO:0000256" key="4">
    <source>
        <dbReference type="PROSITE-ProRule" id="PRU00335"/>
    </source>
</evidence>
<evidence type="ECO:0000256" key="2">
    <source>
        <dbReference type="ARBA" id="ARBA00023125"/>
    </source>
</evidence>
<dbReference type="InterPro" id="IPR036271">
    <property type="entry name" value="Tet_transcr_reg_TetR-rel_C_sf"/>
</dbReference>
<dbReference type="Gene3D" id="1.10.357.10">
    <property type="entry name" value="Tetracycline Repressor, domain 2"/>
    <property type="match status" value="1"/>
</dbReference>
<feature type="domain" description="HTH gntR-type" evidence="6">
    <location>
        <begin position="6"/>
        <end position="74"/>
    </location>
</feature>
<feature type="region of interest" description="Disordered" evidence="5">
    <location>
        <begin position="72"/>
        <end position="107"/>
    </location>
</feature>
<gene>
    <name evidence="8" type="ORF">CDO52_14490</name>
</gene>
<dbReference type="Proteomes" id="UP000215005">
    <property type="component" value="Chromosome"/>
</dbReference>
<organism evidence="8 9">
    <name type="scientific">Nocardiopsis gilva YIM 90087</name>
    <dbReference type="NCBI Taxonomy" id="1235441"/>
    <lineage>
        <taxon>Bacteria</taxon>
        <taxon>Bacillati</taxon>
        <taxon>Actinomycetota</taxon>
        <taxon>Actinomycetes</taxon>
        <taxon>Streptosporangiales</taxon>
        <taxon>Nocardiopsidaceae</taxon>
        <taxon>Nocardiopsis</taxon>
    </lineage>
</organism>
<dbReference type="GO" id="GO:0003700">
    <property type="term" value="F:DNA-binding transcription factor activity"/>
    <property type="evidence" value="ECO:0007669"/>
    <property type="project" value="InterPro"/>
</dbReference>
<dbReference type="InterPro" id="IPR050109">
    <property type="entry name" value="HTH-type_TetR-like_transc_reg"/>
</dbReference>
<dbReference type="RefSeq" id="WP_094932452.1">
    <property type="nucleotide sequence ID" value="NZ_CP022753.1"/>
</dbReference>
<feature type="DNA-binding region" description="H-T-H motif" evidence="4">
    <location>
        <begin position="130"/>
        <end position="149"/>
    </location>
</feature>
<keyword evidence="3" id="KW-0804">Transcription</keyword>
<keyword evidence="1" id="KW-0805">Transcription regulation</keyword>
<dbReference type="InterPro" id="IPR036390">
    <property type="entry name" value="WH_DNA-bd_sf"/>
</dbReference>
<dbReference type="InterPro" id="IPR004111">
    <property type="entry name" value="Repressor_TetR_C"/>
</dbReference>
<proteinExistence type="predicted"/>
<reference evidence="8 9" key="1">
    <citation type="submission" date="2017-08" db="EMBL/GenBank/DDBJ databases">
        <title>The complete genome sequence of Nocardiopsis gilva YIM 90087.</title>
        <authorList>
            <person name="Yin M."/>
            <person name="Tang S."/>
        </authorList>
    </citation>
    <scope>NUCLEOTIDE SEQUENCE [LARGE SCALE GENOMIC DNA]</scope>
    <source>
        <strain evidence="8 9">YIM 90087</strain>
    </source>
</reference>
<dbReference type="Pfam" id="PF00440">
    <property type="entry name" value="TetR_N"/>
    <property type="match status" value="1"/>
</dbReference>
<dbReference type="InterPro" id="IPR000524">
    <property type="entry name" value="Tscrpt_reg_HTH_GntR"/>
</dbReference>
<feature type="domain" description="HTH tetR-type" evidence="7">
    <location>
        <begin position="107"/>
        <end position="167"/>
    </location>
</feature>
<dbReference type="PANTHER" id="PTHR30055">
    <property type="entry name" value="HTH-TYPE TRANSCRIPTIONAL REGULATOR RUTR"/>
    <property type="match status" value="1"/>
</dbReference>
<feature type="compositionally biased region" description="Basic and acidic residues" evidence="5">
    <location>
        <begin position="87"/>
        <end position="107"/>
    </location>
</feature>
<dbReference type="AlphaFoldDB" id="A0A223S6T7"/>
<dbReference type="GO" id="GO:0000976">
    <property type="term" value="F:transcription cis-regulatory region binding"/>
    <property type="evidence" value="ECO:0007669"/>
    <property type="project" value="TreeGrafter"/>
</dbReference>
<dbReference type="Gene3D" id="1.10.10.60">
    <property type="entry name" value="Homeodomain-like"/>
    <property type="match status" value="1"/>
</dbReference>
<dbReference type="GO" id="GO:0045892">
    <property type="term" value="P:negative regulation of DNA-templated transcription"/>
    <property type="evidence" value="ECO:0007669"/>
    <property type="project" value="InterPro"/>
</dbReference>
<dbReference type="InterPro" id="IPR036388">
    <property type="entry name" value="WH-like_DNA-bd_sf"/>
</dbReference>
<evidence type="ECO:0000256" key="3">
    <source>
        <dbReference type="ARBA" id="ARBA00023163"/>
    </source>
</evidence>
<evidence type="ECO:0000313" key="8">
    <source>
        <dbReference type="EMBL" id="ASU83831.1"/>
    </source>
</evidence>
<keyword evidence="9" id="KW-1185">Reference proteome</keyword>
<dbReference type="OrthoDB" id="4540879at2"/>
<name>A0A223S6T7_9ACTN</name>
<evidence type="ECO:0000259" key="7">
    <source>
        <dbReference type="PROSITE" id="PS50977"/>
    </source>
</evidence>